<dbReference type="STRING" id="1560234.SP90_11930"/>
<evidence type="ECO:0000256" key="1">
    <source>
        <dbReference type="PIRSR" id="PIRSR033579-1"/>
    </source>
</evidence>
<gene>
    <name evidence="4" type="ORF">SP90_11930</name>
</gene>
<sequence length="298" mass="32148">MFHCRSLRLMFIAALILTFSLPAFAGHGHEDAPAKKGILLVAFGTSVPEARVALDNINEEVAKAFPDTEIRWAYSAAMIRNKIKRTENKVIPSPAAALAQMGDDGFTHVAVQSLHTIPGQEFSDIKKTASAFDGIPKSISHISVGTPLLNTPADLAAMAEILPATVPAARKKNEAVIFMGHGTHDPGNIYYPGLATYLQEKDSNIFVGTVEGYPSLDSIIPTLKAKGIKKVWLMPLMSVAGDHARNDMAGSEEDSWKSILTKKGFKVTTVLKGTGEYDAIVAQWVAHLKTAFNALESH</sequence>
<evidence type="ECO:0000256" key="2">
    <source>
        <dbReference type="PIRSR" id="PIRSR033579-3"/>
    </source>
</evidence>
<feature type="active site" description="Proton acceptor" evidence="1">
    <location>
        <position position="181"/>
    </location>
</feature>
<dbReference type="GO" id="GO:0019251">
    <property type="term" value="P:anaerobic cobalamin biosynthetic process"/>
    <property type="evidence" value="ECO:0007669"/>
    <property type="project" value="InterPro"/>
</dbReference>
<keyword evidence="3" id="KW-0732">Signal</keyword>
<dbReference type="EMBL" id="JXMS01000022">
    <property type="protein sequence ID" value="OBQ46500.1"/>
    <property type="molecule type" value="Genomic_DNA"/>
</dbReference>
<feature type="binding site" evidence="2">
    <location>
        <position position="181"/>
    </location>
    <ligand>
        <name>Co(2+)</name>
        <dbReference type="ChEBI" id="CHEBI:48828"/>
    </ligand>
</feature>
<dbReference type="AlphaFoldDB" id="A0A1B7XB20"/>
<dbReference type="Pfam" id="PF06180">
    <property type="entry name" value="CbiK"/>
    <property type="match status" value="1"/>
</dbReference>
<keyword evidence="2" id="KW-0479">Metal-binding</keyword>
<keyword evidence="2" id="KW-0170">Cobalt</keyword>
<evidence type="ECO:0000313" key="4">
    <source>
        <dbReference type="EMBL" id="OBQ46500.1"/>
    </source>
</evidence>
<dbReference type="CDD" id="cd03412">
    <property type="entry name" value="CbiK_N"/>
    <property type="match status" value="1"/>
</dbReference>
<dbReference type="PATRIC" id="fig|1560234.3.peg.1481"/>
<dbReference type="CDD" id="cd03413">
    <property type="entry name" value="CbiK_C"/>
    <property type="match status" value="1"/>
</dbReference>
<evidence type="ECO:0000313" key="5">
    <source>
        <dbReference type="Proteomes" id="UP000091979"/>
    </source>
</evidence>
<dbReference type="InterPro" id="IPR010388">
    <property type="entry name" value="Anaerobic_Co-chelatase"/>
</dbReference>
<keyword evidence="5" id="KW-1185">Reference proteome</keyword>
<dbReference type="PIRSF" id="PIRSF033579">
    <property type="entry name" value="Anaer_Co_chel"/>
    <property type="match status" value="1"/>
</dbReference>
<dbReference type="Proteomes" id="UP000091979">
    <property type="component" value="Unassembled WGS sequence"/>
</dbReference>
<reference evidence="4 5" key="1">
    <citation type="submission" date="2015-01" db="EMBL/GenBank/DDBJ databases">
        <title>Desulfovibrio sp. JC271 draft genome sequence.</title>
        <authorList>
            <person name="Shivani Y."/>
            <person name="Subhash Y."/>
            <person name="Sasikala C."/>
            <person name="Ramana C.V."/>
        </authorList>
    </citation>
    <scope>NUCLEOTIDE SEQUENCE [LARGE SCALE GENOMIC DNA]</scope>
    <source>
        <strain evidence="4 5">JC271</strain>
    </source>
</reference>
<comment type="caution">
    <text evidence="4">The sequence shown here is derived from an EMBL/GenBank/DDBJ whole genome shotgun (WGS) entry which is preliminary data.</text>
</comment>
<feature type="binding site" evidence="2">
    <location>
        <position position="211"/>
    </location>
    <ligand>
        <name>Co(2+)</name>
        <dbReference type="ChEBI" id="CHEBI:48828"/>
    </ligand>
</feature>
<accession>A0A1B7XB20</accession>
<protein>
    <submittedName>
        <fullName evidence="4">Sirohydrochlorin cobaltochelatase</fullName>
    </submittedName>
</protein>
<feature type="signal peptide" evidence="3">
    <location>
        <begin position="1"/>
        <end position="25"/>
    </location>
</feature>
<evidence type="ECO:0000256" key="3">
    <source>
        <dbReference type="SAM" id="SignalP"/>
    </source>
</evidence>
<feature type="binding site" evidence="2">
    <location>
        <position position="243"/>
    </location>
    <ligand>
        <name>Co(2+)</name>
        <dbReference type="ChEBI" id="CHEBI:48828"/>
    </ligand>
</feature>
<feature type="chain" id="PRO_5008600471" evidence="3">
    <location>
        <begin position="26"/>
        <end position="298"/>
    </location>
</feature>
<proteinExistence type="predicted"/>
<name>A0A1B7XB20_9BACT</name>
<dbReference type="GO" id="GO:0016852">
    <property type="term" value="F:sirohydrochlorin cobaltochelatase activity"/>
    <property type="evidence" value="ECO:0007669"/>
    <property type="project" value="InterPro"/>
</dbReference>
<dbReference type="Gene3D" id="3.40.50.1400">
    <property type="match status" value="2"/>
</dbReference>
<dbReference type="GO" id="GO:0046872">
    <property type="term" value="F:metal ion binding"/>
    <property type="evidence" value="ECO:0007669"/>
    <property type="project" value="UniProtKB-KW"/>
</dbReference>
<organism evidence="4 5">
    <name type="scientific">Halodesulfovibrio spirochaetisodalis</name>
    <dbReference type="NCBI Taxonomy" id="1560234"/>
    <lineage>
        <taxon>Bacteria</taxon>
        <taxon>Pseudomonadati</taxon>
        <taxon>Thermodesulfobacteriota</taxon>
        <taxon>Desulfovibrionia</taxon>
        <taxon>Desulfovibrionales</taxon>
        <taxon>Desulfovibrionaceae</taxon>
        <taxon>Halodesulfovibrio</taxon>
    </lineage>
</organism>
<dbReference type="OrthoDB" id="9770331at2"/>
<dbReference type="SUPFAM" id="SSF53800">
    <property type="entry name" value="Chelatase"/>
    <property type="match status" value="1"/>
</dbReference>